<keyword evidence="7" id="KW-0496">Mitochondrion</keyword>
<evidence type="ECO:0000256" key="9">
    <source>
        <dbReference type="ARBA" id="ARBA00023310"/>
    </source>
</evidence>
<keyword evidence="4" id="KW-0138">CF(0)</keyword>
<dbReference type="OrthoDB" id="437at2759"/>
<dbReference type="GO" id="GO:0015078">
    <property type="term" value="F:proton transmembrane transporter activity"/>
    <property type="evidence" value="ECO:0007669"/>
    <property type="project" value="InterPro"/>
</dbReference>
<dbReference type="GO" id="GO:0031966">
    <property type="term" value="C:mitochondrial membrane"/>
    <property type="evidence" value="ECO:0007669"/>
    <property type="project" value="UniProtKB-SubCell"/>
</dbReference>
<dbReference type="Proteomes" id="UP000070544">
    <property type="component" value="Unassembled WGS sequence"/>
</dbReference>
<comment type="similarity">
    <text evidence="2">Belongs to the ATPase g subunit family.</text>
</comment>
<accession>A0A139AUI5</accession>
<dbReference type="EMBL" id="KQ965736">
    <property type="protein sequence ID" value="KXS20145.1"/>
    <property type="molecule type" value="Genomic_DNA"/>
</dbReference>
<evidence type="ECO:0000256" key="1">
    <source>
        <dbReference type="ARBA" id="ARBA00004325"/>
    </source>
</evidence>
<evidence type="ECO:0000256" key="6">
    <source>
        <dbReference type="ARBA" id="ARBA00023065"/>
    </source>
</evidence>
<gene>
    <name evidence="10" type="ORF">M427DRAFT_403203</name>
</gene>
<comment type="subcellular location">
    <subcellularLocation>
        <location evidence="1">Mitochondrion membrane</location>
    </subcellularLocation>
</comment>
<keyword evidence="3" id="KW-0813">Transport</keyword>
<dbReference type="InterPro" id="IPR006808">
    <property type="entry name" value="ATP_synth_F0_gsu_mt"/>
</dbReference>
<name>A0A139AUI5_GONPJ</name>
<evidence type="ECO:0000256" key="3">
    <source>
        <dbReference type="ARBA" id="ARBA00022448"/>
    </source>
</evidence>
<dbReference type="STRING" id="1344416.A0A139AUI5"/>
<dbReference type="GO" id="GO:0045259">
    <property type="term" value="C:proton-transporting ATP synthase complex"/>
    <property type="evidence" value="ECO:0007669"/>
    <property type="project" value="UniProtKB-KW"/>
</dbReference>
<keyword evidence="5" id="KW-0375">Hydrogen ion transport</keyword>
<protein>
    <submittedName>
        <fullName evidence="10">Uncharacterized protein</fullName>
    </submittedName>
</protein>
<dbReference type="Pfam" id="PF04718">
    <property type="entry name" value="ATP-synt_G"/>
    <property type="match status" value="1"/>
</dbReference>
<evidence type="ECO:0000256" key="8">
    <source>
        <dbReference type="ARBA" id="ARBA00023136"/>
    </source>
</evidence>
<proteinExistence type="inferred from homology"/>
<keyword evidence="6" id="KW-0406">Ion transport</keyword>
<sequence>MAQRLVSLGQGVLNWGVRTTQISWETIKLVASHNRMLPPNPAEFSQAVSGLSGFFGAFRTGTWRYVTVRDAAALAARGVEIAGFFYVGEMIGRRSVIGYNVEG</sequence>
<evidence type="ECO:0000313" key="11">
    <source>
        <dbReference type="Proteomes" id="UP000070544"/>
    </source>
</evidence>
<dbReference type="GO" id="GO:0015986">
    <property type="term" value="P:proton motive force-driven ATP synthesis"/>
    <property type="evidence" value="ECO:0007669"/>
    <property type="project" value="InterPro"/>
</dbReference>
<evidence type="ECO:0000256" key="2">
    <source>
        <dbReference type="ARBA" id="ARBA00005699"/>
    </source>
</evidence>
<evidence type="ECO:0000256" key="7">
    <source>
        <dbReference type="ARBA" id="ARBA00023128"/>
    </source>
</evidence>
<evidence type="ECO:0000313" key="10">
    <source>
        <dbReference type="EMBL" id="KXS20145.1"/>
    </source>
</evidence>
<reference evidence="10 11" key="1">
    <citation type="journal article" date="2015" name="Genome Biol. Evol.">
        <title>Phylogenomic analyses indicate that early fungi evolved digesting cell walls of algal ancestors of land plants.</title>
        <authorList>
            <person name="Chang Y."/>
            <person name="Wang S."/>
            <person name="Sekimoto S."/>
            <person name="Aerts A.L."/>
            <person name="Choi C."/>
            <person name="Clum A."/>
            <person name="LaButti K.M."/>
            <person name="Lindquist E.A."/>
            <person name="Yee Ngan C."/>
            <person name="Ohm R.A."/>
            <person name="Salamov A.A."/>
            <person name="Grigoriev I.V."/>
            <person name="Spatafora J.W."/>
            <person name="Berbee M.L."/>
        </authorList>
    </citation>
    <scope>NUCLEOTIDE SEQUENCE [LARGE SCALE GENOMIC DNA]</scope>
    <source>
        <strain evidence="10 11">JEL478</strain>
    </source>
</reference>
<organism evidence="10 11">
    <name type="scientific">Gonapodya prolifera (strain JEL478)</name>
    <name type="common">Monoblepharis prolifera</name>
    <dbReference type="NCBI Taxonomy" id="1344416"/>
    <lineage>
        <taxon>Eukaryota</taxon>
        <taxon>Fungi</taxon>
        <taxon>Fungi incertae sedis</taxon>
        <taxon>Chytridiomycota</taxon>
        <taxon>Chytridiomycota incertae sedis</taxon>
        <taxon>Monoblepharidomycetes</taxon>
        <taxon>Monoblepharidales</taxon>
        <taxon>Gonapodyaceae</taxon>
        <taxon>Gonapodya</taxon>
    </lineage>
</organism>
<keyword evidence="9" id="KW-0066">ATP synthesis</keyword>
<evidence type="ECO:0000256" key="4">
    <source>
        <dbReference type="ARBA" id="ARBA00022547"/>
    </source>
</evidence>
<keyword evidence="11" id="KW-1185">Reference proteome</keyword>
<dbReference type="AlphaFoldDB" id="A0A139AUI5"/>
<keyword evidence="8" id="KW-0472">Membrane</keyword>
<evidence type="ECO:0000256" key="5">
    <source>
        <dbReference type="ARBA" id="ARBA00022781"/>
    </source>
</evidence>